<dbReference type="SMART" id="SM00343">
    <property type="entry name" value="ZnF_C2HC"/>
    <property type="match status" value="2"/>
</dbReference>
<evidence type="ECO:0000256" key="6">
    <source>
        <dbReference type="ARBA" id="ARBA00022759"/>
    </source>
</evidence>
<dbReference type="InterPro" id="IPR005162">
    <property type="entry name" value="Retrotrans_gag_dom"/>
</dbReference>
<dbReference type="PROSITE" id="PS50994">
    <property type="entry name" value="INTEGRASE"/>
    <property type="match status" value="2"/>
</dbReference>
<dbReference type="Pfam" id="PF25597">
    <property type="entry name" value="SH3_retrovirus"/>
    <property type="match status" value="1"/>
</dbReference>
<evidence type="ECO:0000256" key="11">
    <source>
        <dbReference type="ARBA" id="ARBA00033113"/>
    </source>
</evidence>
<sequence>MPPRRDPNAGGSTSGNDDEINKIARAIAVHMRDVIPGMVTDITQNLRGSTGDSAHNSNATNAGTANFTFKQFNDAKPPKYSGTEGATGLLQWLESIEDILDFTGCPENLKVKMASSAFHKGALTWWNSEKNTRGREVALALPWDGFKNLLVEKFCPRHELKKLEVEMWNLVQDSGENAKYTTRFQELCILVPHLVTPLSRRIEKYIEGLPLVVRGTVMGNNPTTLEAAIQLGATLTEEYVKSGVLTRKGFKRAQIEEGKKPEQHHHKKKKQKTIKNFAALTAAAPTHATPLTAMPQPANVRKQYTGSFPLCTKCQYHHLPNTPCKKCLKCGRMGHFAATCRSAHLIAATTAATTSTAAGGRACYNCGAEGHFRNQCPKLNNTTAAARAFVIGTAEAREEPAVITGTFLINDHYVPIIFDTGADKSFISAHTASLLNMQLSTLTAPYTVEVANGKTIVVDSIINACELRLNDHLFPIDLIPMTLGSFEVVVGMDWLSKYNAEIVCSEKLIRIPLPSGETMIVYGEKPCRRLKIVSCIKARKYLKKKYYAFLAHVVEKKPDKKAVGDVPVIKDYPDVFPEDFPGLPPVRQVEFRIDLVPGANPVAKSPYRLAPSEMQELSSQLQELLDKGFIRPSFSPWGAPVLFVKKKDGSFRMCIDYRELNKLTIKNRYPLPRIDDLFDQLQGATCFSKIDLRSGYHQLRVNDEDIPKTAFRTRYGHYEFVVMPFGLTNAPAVFMDLMNRVCRPYLDQFVIVFIDDILIYSKSEREHEDHLKKVLELLRKEQLYAKFSKCEFWLKEVHFLGHVINKDGIHVDPAKIEAIKNWTTPSTPTEIRSFLGLAGYYRRFIANFSKIALPLTTLTQKSQAFIWGQKQEDAFQLLKQKLCNSPILSLPEGSDDFIVYCDASNLGLGCVLMQRDKVIAYASRQLKVHEKNYTTHDLELGAVVFALKIWRHYLYGTKCVIYTDHKSLQHILNQKELNMRQRRWVELLTDYDCEIRYHPGKANVVADALSRKEPVKPIRVRAMEINTQLNLKDLIRITQQQVVTDNQLKTDLDCGIEKKLEPRADGLLYLNGRIWIPKSEELRTLICDEAHKSRYSVHPGADKMYQDLRTSYWWPGMKKDIALYVGKCLTCSKVKAEHQKPSGLLQQPEIPQWKWEQISMDFITKLPRTPRGFDSIWVIVDRLTKSAHFLPIREDYKMEKLSTLYINEIIARHGTPTSIISDRDSRFTSRFWQSLQKALGTRVNLSTAYHPQTDGQSERTIQTLEDMLRSCVIDFGGSWDTHLPLIEFSYNNSYHTSIQCAPFEALYGRKCRSPVCWTEIGDSQVVGPELIQETSDKITIIQSRLKAARDRQKSYADRRRKPLEFQVGDRVLLKVSPWKGVVRFGKKGKLAPRPSILGTPPPYSMVNPVSCSNNGANSSPKSSSNQNHLWYVDSGGSRHMTGCRSILNDLIPNNGGSVSFGNNAKEINSKIKVLIDQHTLLTAKRSGNVYIVDMTTDSQTSSPTCLIAKASSSETTLWHRRLSHLNHQTLHKLSTLSLVRGLPSKEFHFEGQCESCLKGKQHKTSHKSIEESKTTNCLNLLHMDLFGPVKVASLARKRYCLVVVDDYSRFCWTFFLFSKDETSDKIIALVTHLERQFRILRQYSAPRTPAQNGVVERKNRTLIEAARTMLADSGLPLSFWAEAVNTACYVLNRVHIVKRHNKTAYEILYKIKPLISFFKVFGCPCFILNTKDSLSKFAAKVDSGYFVGYSQTSKAYRAFNLRTKIIEESIDVKFNELASTSSFPSAPDDLFDLESFSFIPSIPSSSLSSESCQTSEDLSSIEDNSVSKFFTSFPSHQINSQEANSQNQDDIPSTPPSPVLDNASIDVPDHISNSLTPIENLSYSDAASSNNCLDIIPFNKNHPLEQILGDLSKGVQTRSQISNFCLHAAFLSQIEPTKYQEALKDNNWVEAMQDELLQFKRQNVWTLCPLPDGKYPIGTRWVFRNKTDDRGIIIKNKARLVVQGYCQEEGIDYDETFAPVARLEAIRLFLAFAISHNIKVYQMDIKSAFLYGTIKEEVYVCQPPGFDDVHHPDWVYKLDKALYGLKQAPRAWYDTLSQFLLSNNFSRGTIDKTLFIKRVDKELLLVQIYVDDIIFGSTKQSMCEQFSKLMSSKFEMSALSELKTFLGLQVKQTSHGTFIHQSKYVKDLLNKFDMNDCKIISTPMATSPGICSDDNGEPVDQTLYRCMIGSLMYLTASRPDIMYATCVCARYQSAPKQSHLSFMKRILRYLKGTPVLGIWYPANQICKLVGFTDSDYAGCSLTRKSTSGGCQFFAGCLVSWQSKKQTSVSNSTAEAEYIAAAHCTAQILWLQYQLLDFGITELKTPLLIDSEAAKNIIKNPVYHSKTKHIEIRHHFIRDCFEKGLIVPEHAHRPAWLLGPGHSTREAPNSQIFLTRAYRLAREAGARRTA</sequence>
<feature type="domain" description="Integrase catalytic" evidence="17">
    <location>
        <begin position="1147"/>
        <end position="1310"/>
    </location>
</feature>
<evidence type="ECO:0000256" key="10">
    <source>
        <dbReference type="ARBA" id="ARBA00032154"/>
    </source>
</evidence>
<dbReference type="Pfam" id="PF03732">
    <property type="entry name" value="Retrotrans_gag"/>
    <property type="match status" value="1"/>
</dbReference>
<dbReference type="InterPro" id="IPR001584">
    <property type="entry name" value="Integrase_cat-core"/>
</dbReference>
<dbReference type="GO" id="GO:0004190">
    <property type="term" value="F:aspartic-type endopeptidase activity"/>
    <property type="evidence" value="ECO:0007669"/>
    <property type="project" value="InterPro"/>
</dbReference>
<evidence type="ECO:0000259" key="15">
    <source>
        <dbReference type="PROSITE" id="PS50158"/>
    </source>
</evidence>
<dbReference type="Pfam" id="PF07727">
    <property type="entry name" value="RVT_2"/>
    <property type="match status" value="1"/>
</dbReference>
<dbReference type="SUPFAM" id="SSF57756">
    <property type="entry name" value="Retrovirus zinc finger-like domains"/>
    <property type="match status" value="1"/>
</dbReference>
<name>A0A5N6P765_9ASTR</name>
<dbReference type="Proteomes" id="UP000326396">
    <property type="component" value="Linkage Group LG14"/>
</dbReference>
<dbReference type="InterPro" id="IPR013103">
    <property type="entry name" value="RVT_2"/>
</dbReference>
<protein>
    <recommendedName>
        <fullName evidence="1">RNA-directed DNA polymerase</fullName>
        <ecNumber evidence="1">2.7.7.49</ecNumber>
    </recommendedName>
    <alternativeName>
        <fullName evidence="9">Gag-Pol-p199</fullName>
    </alternativeName>
    <alternativeName>
        <fullName evidence="10">TY1A-TY1B</fullName>
    </alternativeName>
    <alternativeName>
        <fullName evidence="11">p190</fullName>
    </alternativeName>
</protein>
<dbReference type="InterPro" id="IPR041588">
    <property type="entry name" value="Integrase_H2C2"/>
</dbReference>
<dbReference type="InterPro" id="IPR000477">
    <property type="entry name" value="RT_dom"/>
</dbReference>
<dbReference type="GO" id="GO:0004519">
    <property type="term" value="F:endonuclease activity"/>
    <property type="evidence" value="ECO:0007669"/>
    <property type="project" value="UniProtKB-KW"/>
</dbReference>
<evidence type="ECO:0000256" key="5">
    <source>
        <dbReference type="ARBA" id="ARBA00022722"/>
    </source>
</evidence>
<keyword evidence="19" id="KW-1185">Reference proteome</keyword>
<dbReference type="EMBL" id="SZYD01000006">
    <property type="protein sequence ID" value="KAD5960643.1"/>
    <property type="molecule type" value="Genomic_DNA"/>
</dbReference>
<dbReference type="InterPro" id="IPR001969">
    <property type="entry name" value="Aspartic_peptidase_AS"/>
</dbReference>
<dbReference type="InterPro" id="IPR036397">
    <property type="entry name" value="RNaseH_sf"/>
</dbReference>
<keyword evidence="13" id="KW-0863">Zinc-finger</keyword>
<proteinExistence type="predicted"/>
<dbReference type="Pfam" id="PF13976">
    <property type="entry name" value="gag_pre-integrs"/>
    <property type="match status" value="1"/>
</dbReference>
<dbReference type="InterPro" id="IPR021109">
    <property type="entry name" value="Peptidase_aspartic_dom_sf"/>
</dbReference>
<dbReference type="Pfam" id="PF00078">
    <property type="entry name" value="RVT_1"/>
    <property type="match status" value="1"/>
</dbReference>
<keyword evidence="6" id="KW-0255">Endonuclease</keyword>
<dbReference type="GO" id="GO:0015074">
    <property type="term" value="P:DNA integration"/>
    <property type="evidence" value="ECO:0007669"/>
    <property type="project" value="InterPro"/>
</dbReference>
<dbReference type="InterPro" id="IPR036875">
    <property type="entry name" value="Znf_CCHC_sf"/>
</dbReference>
<dbReference type="GO" id="GO:0008270">
    <property type="term" value="F:zinc ion binding"/>
    <property type="evidence" value="ECO:0007669"/>
    <property type="project" value="UniProtKB-KW"/>
</dbReference>
<dbReference type="InterPro" id="IPR043502">
    <property type="entry name" value="DNA/RNA_pol_sf"/>
</dbReference>
<dbReference type="PANTHER" id="PTHR37984:SF5">
    <property type="entry name" value="PROTEIN NYNRIN-LIKE"/>
    <property type="match status" value="1"/>
</dbReference>
<dbReference type="PROSITE" id="PS50878">
    <property type="entry name" value="RT_POL"/>
    <property type="match status" value="1"/>
</dbReference>
<dbReference type="Pfam" id="PF08284">
    <property type="entry name" value="RVP_2"/>
    <property type="match status" value="1"/>
</dbReference>
<dbReference type="CDD" id="cd09274">
    <property type="entry name" value="RNase_HI_RT_Ty3"/>
    <property type="match status" value="1"/>
</dbReference>
<dbReference type="PROSITE" id="PS00141">
    <property type="entry name" value="ASP_PROTEASE"/>
    <property type="match status" value="1"/>
</dbReference>
<dbReference type="CDD" id="cd01647">
    <property type="entry name" value="RT_LTR"/>
    <property type="match status" value="1"/>
</dbReference>
<dbReference type="GO" id="GO:0006508">
    <property type="term" value="P:proteolysis"/>
    <property type="evidence" value="ECO:0007669"/>
    <property type="project" value="UniProtKB-KW"/>
</dbReference>
<evidence type="ECO:0000256" key="2">
    <source>
        <dbReference type="ARBA" id="ARBA00022670"/>
    </source>
</evidence>
<evidence type="ECO:0000256" key="9">
    <source>
        <dbReference type="ARBA" id="ARBA00030524"/>
    </source>
</evidence>
<dbReference type="CDD" id="cd00303">
    <property type="entry name" value="retropepsin_like"/>
    <property type="match status" value="1"/>
</dbReference>
<dbReference type="FunFam" id="3.10.20.370:FF:000001">
    <property type="entry name" value="Retrovirus-related Pol polyprotein from transposon 17.6-like protein"/>
    <property type="match status" value="1"/>
</dbReference>
<dbReference type="InterPro" id="IPR057670">
    <property type="entry name" value="SH3_retrovirus"/>
</dbReference>
<reference evidence="18 19" key="1">
    <citation type="submission" date="2019-05" db="EMBL/GenBank/DDBJ databases">
        <title>Mikania micrantha, genome provides insights into the molecular mechanism of rapid growth.</title>
        <authorList>
            <person name="Liu B."/>
        </authorList>
    </citation>
    <scope>NUCLEOTIDE SEQUENCE [LARGE SCALE GENOMIC DNA]</scope>
    <source>
        <strain evidence="18">NLD-2019</strain>
        <tissue evidence="18">Leaf</tissue>
    </source>
</reference>
<feature type="domain" description="CCHC-type" evidence="15">
    <location>
        <begin position="326"/>
        <end position="342"/>
    </location>
</feature>
<dbReference type="SUPFAM" id="SSF50630">
    <property type="entry name" value="Acid proteases"/>
    <property type="match status" value="1"/>
</dbReference>
<feature type="domain" description="CCHC-type" evidence="15">
    <location>
        <begin position="363"/>
        <end position="378"/>
    </location>
</feature>
<evidence type="ECO:0000259" key="17">
    <source>
        <dbReference type="PROSITE" id="PS50994"/>
    </source>
</evidence>
<dbReference type="OrthoDB" id="2013610at2759"/>
<evidence type="ECO:0000256" key="1">
    <source>
        <dbReference type="ARBA" id="ARBA00012493"/>
    </source>
</evidence>
<dbReference type="PROSITE" id="PS50158">
    <property type="entry name" value="ZF_CCHC"/>
    <property type="match status" value="2"/>
</dbReference>
<evidence type="ECO:0000259" key="16">
    <source>
        <dbReference type="PROSITE" id="PS50878"/>
    </source>
</evidence>
<evidence type="ECO:0000256" key="3">
    <source>
        <dbReference type="ARBA" id="ARBA00022679"/>
    </source>
</evidence>
<dbReference type="InterPro" id="IPR041373">
    <property type="entry name" value="RT_RNaseH"/>
</dbReference>
<dbReference type="Pfam" id="PF17921">
    <property type="entry name" value="Integrase_H2C2"/>
    <property type="match status" value="1"/>
</dbReference>
<dbReference type="InterPro" id="IPR001878">
    <property type="entry name" value="Znf_CCHC"/>
</dbReference>
<keyword evidence="2" id="KW-0645">Protease</keyword>
<evidence type="ECO:0000256" key="14">
    <source>
        <dbReference type="SAM" id="MobiDB-lite"/>
    </source>
</evidence>
<evidence type="ECO:0000256" key="7">
    <source>
        <dbReference type="ARBA" id="ARBA00022801"/>
    </source>
</evidence>
<dbReference type="Pfam" id="PF17917">
    <property type="entry name" value="RT_RNaseH"/>
    <property type="match status" value="1"/>
</dbReference>
<dbReference type="EC" id="2.7.7.49" evidence="1"/>
<feature type="region of interest" description="Disordered" evidence="14">
    <location>
        <begin position="1838"/>
        <end position="1863"/>
    </location>
</feature>
<evidence type="ECO:0000256" key="4">
    <source>
        <dbReference type="ARBA" id="ARBA00022695"/>
    </source>
</evidence>
<dbReference type="Gene3D" id="4.10.60.10">
    <property type="entry name" value="Zinc finger, CCHC-type"/>
    <property type="match status" value="1"/>
</dbReference>
<keyword evidence="13" id="KW-0479">Metal-binding</keyword>
<evidence type="ECO:0000256" key="8">
    <source>
        <dbReference type="ARBA" id="ARBA00022918"/>
    </source>
</evidence>
<evidence type="ECO:0000256" key="12">
    <source>
        <dbReference type="ARBA" id="ARBA00057243"/>
    </source>
</evidence>
<dbReference type="Pfam" id="PF00098">
    <property type="entry name" value="zf-CCHC"/>
    <property type="match status" value="1"/>
</dbReference>
<dbReference type="GO" id="GO:0003676">
    <property type="term" value="F:nucleic acid binding"/>
    <property type="evidence" value="ECO:0007669"/>
    <property type="project" value="InterPro"/>
</dbReference>
<dbReference type="Gene3D" id="1.10.340.70">
    <property type="match status" value="1"/>
</dbReference>
<evidence type="ECO:0000313" key="19">
    <source>
        <dbReference type="Proteomes" id="UP000326396"/>
    </source>
</evidence>
<dbReference type="FunFam" id="3.10.10.10:FF:000007">
    <property type="entry name" value="Retrovirus-related Pol polyprotein from transposon 17.6-like Protein"/>
    <property type="match status" value="1"/>
</dbReference>
<dbReference type="InterPro" id="IPR043128">
    <property type="entry name" value="Rev_trsase/Diguanyl_cyclase"/>
</dbReference>
<organism evidence="18 19">
    <name type="scientific">Mikania micrantha</name>
    <name type="common">bitter vine</name>
    <dbReference type="NCBI Taxonomy" id="192012"/>
    <lineage>
        <taxon>Eukaryota</taxon>
        <taxon>Viridiplantae</taxon>
        <taxon>Streptophyta</taxon>
        <taxon>Embryophyta</taxon>
        <taxon>Tracheophyta</taxon>
        <taxon>Spermatophyta</taxon>
        <taxon>Magnoliopsida</taxon>
        <taxon>eudicotyledons</taxon>
        <taxon>Gunneridae</taxon>
        <taxon>Pentapetalae</taxon>
        <taxon>asterids</taxon>
        <taxon>campanulids</taxon>
        <taxon>Asterales</taxon>
        <taxon>Asteraceae</taxon>
        <taxon>Asteroideae</taxon>
        <taxon>Heliantheae alliance</taxon>
        <taxon>Eupatorieae</taxon>
        <taxon>Mikania</taxon>
    </lineage>
</organism>
<dbReference type="CDD" id="cd09272">
    <property type="entry name" value="RNase_HI_RT_Ty1"/>
    <property type="match status" value="1"/>
</dbReference>
<comment type="function">
    <text evidence="12">Capsid protein (CA) is the structural component of the virus-like particle (VLP), forming the shell that encapsulates the retrotransposons dimeric RNA genome. The particles are assembled from trimer-clustered units and there are holes in the capsid shells that allow for the diffusion of macromolecules. CA also has nucleocapsid-like chaperone activity, promoting primer tRNA(i)-Met annealing to the multipartite primer-binding site (PBS), dimerization of Ty1 RNA and initiation of reverse transcription.</text>
</comment>
<comment type="caution">
    <text evidence="18">The sequence shown here is derived from an EMBL/GenBank/DDBJ whole genome shotgun (WGS) entry which is preliminary data.</text>
</comment>
<dbReference type="InterPro" id="IPR012337">
    <property type="entry name" value="RNaseH-like_sf"/>
</dbReference>
<dbReference type="PANTHER" id="PTHR37984">
    <property type="entry name" value="PROTEIN CBG26694"/>
    <property type="match status" value="1"/>
</dbReference>
<dbReference type="SUPFAM" id="SSF56672">
    <property type="entry name" value="DNA/RNA polymerases"/>
    <property type="match status" value="2"/>
</dbReference>
<feature type="compositionally biased region" description="Polar residues" evidence="14">
    <location>
        <begin position="1838"/>
        <end position="1851"/>
    </location>
</feature>
<feature type="domain" description="Integrase catalytic" evidence="17">
    <location>
        <begin position="1602"/>
        <end position="1712"/>
    </location>
</feature>
<gene>
    <name evidence="18" type="ORF">E3N88_12115</name>
</gene>
<evidence type="ECO:0000313" key="18">
    <source>
        <dbReference type="EMBL" id="KAD5960643.1"/>
    </source>
</evidence>
<keyword evidence="4" id="KW-0548">Nucleotidyltransferase</keyword>
<evidence type="ECO:0000256" key="13">
    <source>
        <dbReference type="PROSITE-ProRule" id="PRU00047"/>
    </source>
</evidence>
<accession>A0A5N6P765</accession>
<dbReference type="SUPFAM" id="SSF53098">
    <property type="entry name" value="Ribonuclease H-like"/>
    <property type="match status" value="2"/>
</dbReference>
<dbReference type="Gene3D" id="3.30.420.10">
    <property type="entry name" value="Ribonuclease H-like superfamily/Ribonuclease H"/>
    <property type="match status" value="4"/>
</dbReference>
<dbReference type="InterPro" id="IPR050951">
    <property type="entry name" value="Retrovirus_Pol_polyprotein"/>
</dbReference>
<keyword evidence="5" id="KW-0540">Nuclease</keyword>
<dbReference type="Gene3D" id="2.40.70.10">
    <property type="entry name" value="Acid Proteases"/>
    <property type="match status" value="1"/>
</dbReference>
<keyword evidence="13" id="KW-0862">Zinc</keyword>
<keyword evidence="7" id="KW-0378">Hydrolase</keyword>
<dbReference type="FunFam" id="3.30.420.10:FF:000032">
    <property type="entry name" value="Retrovirus-related Pol polyprotein from transposon 297-like Protein"/>
    <property type="match status" value="1"/>
</dbReference>
<feature type="domain" description="Reverse transcriptase" evidence="16">
    <location>
        <begin position="625"/>
        <end position="804"/>
    </location>
</feature>
<keyword evidence="3" id="KW-0808">Transferase</keyword>
<dbReference type="Gene3D" id="3.30.70.270">
    <property type="match status" value="2"/>
</dbReference>
<dbReference type="FunFam" id="3.30.70.270:FF:000026">
    <property type="entry name" value="Transposon Ty3-G Gag-Pol polyprotein"/>
    <property type="match status" value="1"/>
</dbReference>
<dbReference type="GO" id="GO:0003964">
    <property type="term" value="F:RNA-directed DNA polymerase activity"/>
    <property type="evidence" value="ECO:0007669"/>
    <property type="project" value="UniProtKB-KW"/>
</dbReference>
<keyword evidence="8" id="KW-0695">RNA-directed DNA polymerase</keyword>
<dbReference type="InterPro" id="IPR025724">
    <property type="entry name" value="GAG-pre-integrase_dom"/>
</dbReference>
<dbReference type="Gene3D" id="3.10.10.10">
    <property type="entry name" value="HIV Type 1 Reverse Transcriptase, subunit A, domain 1"/>
    <property type="match status" value="1"/>
</dbReference>